<name>A0A9K3IY52_HELAN</name>
<keyword evidence="1" id="KW-0472">Membrane</keyword>
<evidence type="ECO:0000256" key="1">
    <source>
        <dbReference type="SAM" id="Phobius"/>
    </source>
</evidence>
<reference evidence="2" key="2">
    <citation type="submission" date="2020-06" db="EMBL/GenBank/DDBJ databases">
        <title>Helianthus annuus Genome sequencing and assembly Release 2.</title>
        <authorList>
            <person name="Gouzy J."/>
            <person name="Langlade N."/>
            <person name="Munos S."/>
        </authorList>
    </citation>
    <scope>NUCLEOTIDE SEQUENCE</scope>
    <source>
        <tissue evidence="2">Leaves</tissue>
    </source>
</reference>
<dbReference type="Proteomes" id="UP000215914">
    <property type="component" value="Unassembled WGS sequence"/>
</dbReference>
<feature type="transmembrane region" description="Helical" evidence="1">
    <location>
        <begin position="46"/>
        <end position="72"/>
    </location>
</feature>
<dbReference type="EMBL" id="MNCJ02000320">
    <property type="protein sequence ID" value="KAF5804912.1"/>
    <property type="molecule type" value="Genomic_DNA"/>
</dbReference>
<organism evidence="2 3">
    <name type="scientific">Helianthus annuus</name>
    <name type="common">Common sunflower</name>
    <dbReference type="NCBI Taxonomy" id="4232"/>
    <lineage>
        <taxon>Eukaryota</taxon>
        <taxon>Viridiplantae</taxon>
        <taxon>Streptophyta</taxon>
        <taxon>Embryophyta</taxon>
        <taxon>Tracheophyta</taxon>
        <taxon>Spermatophyta</taxon>
        <taxon>Magnoliopsida</taxon>
        <taxon>eudicotyledons</taxon>
        <taxon>Gunneridae</taxon>
        <taxon>Pentapetalae</taxon>
        <taxon>asterids</taxon>
        <taxon>campanulids</taxon>
        <taxon>Asterales</taxon>
        <taxon>Asteraceae</taxon>
        <taxon>Asteroideae</taxon>
        <taxon>Heliantheae alliance</taxon>
        <taxon>Heliantheae</taxon>
        <taxon>Helianthus</taxon>
    </lineage>
</organism>
<reference evidence="2" key="1">
    <citation type="journal article" date="2017" name="Nature">
        <title>The sunflower genome provides insights into oil metabolism, flowering and Asterid evolution.</title>
        <authorList>
            <person name="Badouin H."/>
            <person name="Gouzy J."/>
            <person name="Grassa C.J."/>
            <person name="Murat F."/>
            <person name="Staton S.E."/>
            <person name="Cottret L."/>
            <person name="Lelandais-Briere C."/>
            <person name="Owens G.L."/>
            <person name="Carrere S."/>
            <person name="Mayjonade B."/>
            <person name="Legrand L."/>
            <person name="Gill N."/>
            <person name="Kane N.C."/>
            <person name="Bowers J.E."/>
            <person name="Hubner S."/>
            <person name="Bellec A."/>
            <person name="Berard A."/>
            <person name="Berges H."/>
            <person name="Blanchet N."/>
            <person name="Boniface M.C."/>
            <person name="Brunel D."/>
            <person name="Catrice O."/>
            <person name="Chaidir N."/>
            <person name="Claudel C."/>
            <person name="Donnadieu C."/>
            <person name="Faraut T."/>
            <person name="Fievet G."/>
            <person name="Helmstetter N."/>
            <person name="King M."/>
            <person name="Knapp S.J."/>
            <person name="Lai Z."/>
            <person name="Le Paslier M.C."/>
            <person name="Lippi Y."/>
            <person name="Lorenzon L."/>
            <person name="Mandel J.R."/>
            <person name="Marage G."/>
            <person name="Marchand G."/>
            <person name="Marquand E."/>
            <person name="Bret-Mestries E."/>
            <person name="Morien E."/>
            <person name="Nambeesan S."/>
            <person name="Nguyen T."/>
            <person name="Pegot-Espagnet P."/>
            <person name="Pouilly N."/>
            <person name="Raftis F."/>
            <person name="Sallet E."/>
            <person name="Schiex T."/>
            <person name="Thomas J."/>
            <person name="Vandecasteele C."/>
            <person name="Vares D."/>
            <person name="Vear F."/>
            <person name="Vautrin S."/>
            <person name="Crespi M."/>
            <person name="Mangin B."/>
            <person name="Burke J.M."/>
            <person name="Salse J."/>
            <person name="Munos S."/>
            <person name="Vincourt P."/>
            <person name="Rieseberg L.H."/>
            <person name="Langlade N.B."/>
        </authorList>
    </citation>
    <scope>NUCLEOTIDE SEQUENCE</scope>
    <source>
        <tissue evidence="2">Leaves</tissue>
    </source>
</reference>
<keyword evidence="1" id="KW-1133">Transmembrane helix</keyword>
<proteinExistence type="predicted"/>
<evidence type="ECO:0000313" key="2">
    <source>
        <dbReference type="EMBL" id="KAF5804912.1"/>
    </source>
</evidence>
<gene>
    <name evidence="2" type="ORF">HanXRQr2_Chr05g0202751</name>
</gene>
<accession>A0A9K3IY52</accession>
<dbReference type="Gramene" id="mRNA:HanXRQr2_Chr05g0202751">
    <property type="protein sequence ID" value="CDS:HanXRQr2_Chr05g0202751.1"/>
    <property type="gene ID" value="HanXRQr2_Chr05g0202751"/>
</dbReference>
<protein>
    <submittedName>
        <fullName evidence="2">Uncharacterized protein</fullName>
    </submittedName>
</protein>
<evidence type="ECO:0000313" key="3">
    <source>
        <dbReference type="Proteomes" id="UP000215914"/>
    </source>
</evidence>
<keyword evidence="3" id="KW-1185">Reference proteome</keyword>
<keyword evidence="1" id="KW-0812">Transmembrane</keyword>
<sequence>MSTFFTKIYILVILSIIPSKPKIYVRLQEKEHFFLHFFDHIRSCRYHICPIVIIIIIDTIHNVLVILVFLLFRQI</sequence>
<dbReference type="AlphaFoldDB" id="A0A9K3IY52"/>
<comment type="caution">
    <text evidence="2">The sequence shown here is derived from an EMBL/GenBank/DDBJ whole genome shotgun (WGS) entry which is preliminary data.</text>
</comment>